<dbReference type="STRING" id="926562.Oweho_3280"/>
<feature type="domain" description="LamG-like jellyroll fold" evidence="4">
    <location>
        <begin position="42"/>
        <end position="180"/>
    </location>
</feature>
<dbReference type="PATRIC" id="fig|926562.3.peg.3296"/>
<keyword evidence="2" id="KW-1015">Disulfide bond</keyword>
<evidence type="ECO:0000256" key="3">
    <source>
        <dbReference type="SAM" id="SignalP"/>
    </source>
</evidence>
<dbReference type="eggNOG" id="COG3291">
    <property type="taxonomic scope" value="Bacteria"/>
</dbReference>
<evidence type="ECO:0000313" key="5">
    <source>
        <dbReference type="EMBL" id="AEV34231.1"/>
    </source>
</evidence>
<evidence type="ECO:0000259" key="4">
    <source>
        <dbReference type="SMART" id="SM00560"/>
    </source>
</evidence>
<proteinExistence type="predicted"/>
<keyword evidence="1 3" id="KW-0732">Signal</keyword>
<accession>G8R4D1</accession>
<organism evidence="5 6">
    <name type="scientific">Owenweeksia hongkongensis (strain DSM 17368 / CIP 108786 / JCM 12287 / NRRL B-23963 / UST20020801)</name>
    <dbReference type="NCBI Taxonomy" id="926562"/>
    <lineage>
        <taxon>Bacteria</taxon>
        <taxon>Pseudomonadati</taxon>
        <taxon>Bacteroidota</taxon>
        <taxon>Flavobacteriia</taxon>
        <taxon>Flavobacteriales</taxon>
        <taxon>Owenweeksiaceae</taxon>
        <taxon>Owenweeksia</taxon>
    </lineage>
</organism>
<dbReference type="RefSeq" id="WP_014203578.1">
    <property type="nucleotide sequence ID" value="NC_016599.1"/>
</dbReference>
<dbReference type="Gene3D" id="2.60.120.200">
    <property type="match status" value="1"/>
</dbReference>
<feature type="signal peptide" evidence="3">
    <location>
        <begin position="1"/>
        <end position="20"/>
    </location>
</feature>
<dbReference type="InterPro" id="IPR006558">
    <property type="entry name" value="LamG-like"/>
</dbReference>
<dbReference type="eggNOG" id="COG5306">
    <property type="taxonomic scope" value="Bacteria"/>
</dbReference>
<feature type="chain" id="PRO_5003514306" evidence="3">
    <location>
        <begin position="21"/>
        <end position="456"/>
    </location>
</feature>
<dbReference type="Pfam" id="PF18962">
    <property type="entry name" value="Por_Secre_tail"/>
    <property type="match status" value="1"/>
</dbReference>
<dbReference type="OrthoDB" id="1391570at2"/>
<protein>
    <submittedName>
        <fullName evidence="5">Laminin G domain-containing protein</fullName>
    </submittedName>
</protein>
<dbReference type="GO" id="GO:0004553">
    <property type="term" value="F:hydrolase activity, hydrolyzing O-glycosyl compounds"/>
    <property type="evidence" value="ECO:0007669"/>
    <property type="project" value="UniProtKB-ARBA"/>
</dbReference>
<dbReference type="KEGG" id="oho:Oweho_3280"/>
<keyword evidence="6" id="KW-1185">Reference proteome</keyword>
<dbReference type="Pfam" id="PF13385">
    <property type="entry name" value="Laminin_G_3"/>
    <property type="match status" value="1"/>
</dbReference>
<dbReference type="HOGENOM" id="CLU_688405_0_0_10"/>
<evidence type="ECO:0000256" key="2">
    <source>
        <dbReference type="ARBA" id="ARBA00023157"/>
    </source>
</evidence>
<dbReference type="InterPro" id="IPR026444">
    <property type="entry name" value="Secre_tail"/>
</dbReference>
<dbReference type="InterPro" id="IPR013320">
    <property type="entry name" value="ConA-like_dom_sf"/>
</dbReference>
<name>G8R4D1_OWEHD</name>
<dbReference type="SMART" id="SM00560">
    <property type="entry name" value="LamGL"/>
    <property type="match status" value="1"/>
</dbReference>
<dbReference type="NCBIfam" id="TIGR04183">
    <property type="entry name" value="Por_Secre_tail"/>
    <property type="match status" value="1"/>
</dbReference>
<dbReference type="Proteomes" id="UP000005631">
    <property type="component" value="Chromosome"/>
</dbReference>
<evidence type="ECO:0000256" key="1">
    <source>
        <dbReference type="ARBA" id="ARBA00022729"/>
    </source>
</evidence>
<evidence type="ECO:0000313" key="6">
    <source>
        <dbReference type="Proteomes" id="UP000005631"/>
    </source>
</evidence>
<dbReference type="EMBL" id="CP003156">
    <property type="protein sequence ID" value="AEV34231.1"/>
    <property type="molecule type" value="Genomic_DNA"/>
</dbReference>
<sequence length="456" mass="48441">MKRKLLTLLCLAGLHLSAQNALNFDGVDDYISSSFSGISGTSARTVEAWVRTTANTVPANGGKQKVILDWGAASPLGSRFTFNVLFNGAIRVEVGGNGLSGNIDVTDGQWHHVAAVYDPSSTNPLKLYVDGVLDVSGNFTGVTMNTLSGNFAIGRRVDGVNTFEGDIDEVKVWNVARSLSNIVADTAAEYCTLPTDLVAYYRFNEGTAGGANSGKTSAYEDVAMANGVLHNFSLSGSSSNWVNGANITAQGASFVSVTASACNQYISPTGMTYDSSGVYLDTLQNVYSCDSVIETTLTVKYVDVSVTATGTDLTANRTNATYRWMDCNDNYKLVPGGTRQTLTPPDPNGSYAVSVDYGGCKDTSACYSLDGVGLFENEVSTLKLFPNPTKGIVKVSHQSIGTGKLAVFSVTGQMILTFEDLGNGETEIDLSSQSKGIYFIKLEAEGETFVERLILD</sequence>
<dbReference type="GO" id="GO:0005975">
    <property type="term" value="P:carbohydrate metabolic process"/>
    <property type="evidence" value="ECO:0007669"/>
    <property type="project" value="UniProtKB-ARBA"/>
</dbReference>
<gene>
    <name evidence="5" type="ordered locus">Oweho_3280</name>
</gene>
<dbReference type="AlphaFoldDB" id="G8R4D1"/>
<dbReference type="SUPFAM" id="SSF49899">
    <property type="entry name" value="Concanavalin A-like lectins/glucanases"/>
    <property type="match status" value="1"/>
</dbReference>
<reference evidence="5 6" key="1">
    <citation type="journal article" date="2012" name="Stand. Genomic Sci.">
        <title>Genome sequence of the orange-pigmented seawater bacterium Owenweeksia hongkongensis type strain (UST20020801(T)).</title>
        <authorList>
            <person name="Riedel T."/>
            <person name="Held B."/>
            <person name="Nolan M."/>
            <person name="Lucas S."/>
            <person name="Lapidus A."/>
            <person name="Tice H."/>
            <person name="Del Rio T.G."/>
            <person name="Cheng J.F."/>
            <person name="Han C."/>
            <person name="Tapia R."/>
            <person name="Goodwin L.A."/>
            <person name="Pitluck S."/>
            <person name="Liolios K."/>
            <person name="Mavromatis K."/>
            <person name="Pagani I."/>
            <person name="Ivanova N."/>
            <person name="Mikhailova N."/>
            <person name="Pati A."/>
            <person name="Chen A."/>
            <person name="Palaniappan K."/>
            <person name="Rohde M."/>
            <person name="Tindall B.J."/>
            <person name="Detter J.C."/>
            <person name="Goker M."/>
            <person name="Woyke T."/>
            <person name="Bristow J."/>
            <person name="Eisen J.A."/>
            <person name="Markowitz V."/>
            <person name="Hugenholtz P."/>
            <person name="Klenk H.P."/>
            <person name="Kyrpides N.C."/>
        </authorList>
    </citation>
    <scope>NUCLEOTIDE SEQUENCE</scope>
    <source>
        <strain evidence="6">DSM 17368 / JCM 12287 / NRRL B-23963</strain>
    </source>
</reference>